<protein>
    <submittedName>
        <fullName evidence="1">Uncharacterized protein</fullName>
    </submittedName>
</protein>
<evidence type="ECO:0000313" key="2">
    <source>
        <dbReference type="Proteomes" id="UP001627154"/>
    </source>
</evidence>
<gene>
    <name evidence="1" type="ORF">TKK_016273</name>
</gene>
<dbReference type="SUPFAM" id="SSF81901">
    <property type="entry name" value="HCP-like"/>
    <property type="match status" value="1"/>
</dbReference>
<reference evidence="1 2" key="1">
    <citation type="journal article" date="2024" name="bioRxiv">
        <title>A reference genome for Trichogramma kaykai: A tiny desert-dwelling parasitoid wasp with competing sex-ratio distorters.</title>
        <authorList>
            <person name="Culotta J."/>
            <person name="Lindsey A.R."/>
        </authorList>
    </citation>
    <scope>NUCLEOTIDE SEQUENCE [LARGE SCALE GENOMIC DNA]</scope>
    <source>
        <strain evidence="1 2">KSX58</strain>
    </source>
</reference>
<dbReference type="Gene3D" id="1.25.40.10">
    <property type="entry name" value="Tetratricopeptide repeat domain"/>
    <property type="match status" value="2"/>
</dbReference>
<dbReference type="EMBL" id="JBJJXI010000129">
    <property type="protein sequence ID" value="KAL3388551.1"/>
    <property type="molecule type" value="Genomic_DNA"/>
</dbReference>
<accession>A0ABD2W6P3</accession>
<dbReference type="InterPro" id="IPR011990">
    <property type="entry name" value="TPR-like_helical_dom_sf"/>
</dbReference>
<keyword evidence="2" id="KW-1185">Reference proteome</keyword>
<evidence type="ECO:0000313" key="1">
    <source>
        <dbReference type="EMBL" id="KAL3388551.1"/>
    </source>
</evidence>
<proteinExistence type="predicted"/>
<comment type="caution">
    <text evidence="1">The sequence shown here is derived from an EMBL/GenBank/DDBJ whole genome shotgun (WGS) entry which is preliminary data.</text>
</comment>
<name>A0ABD2W6P3_9HYME</name>
<dbReference type="Proteomes" id="UP001627154">
    <property type="component" value="Unassembled WGS sequence"/>
</dbReference>
<sequence length="465" mass="54220">MDILKSTSKSIKIESPFTWDLDLEQVCNFHEEEIDLSHCEESPILRLIEMNTLAYIRCIQMKFVAAEELIGEIDDVWKKICKSVSEQRYYSVDVLAHIKDATAFYIYSMIGKKEQTRALEIKIKDAKNFISDIQKGTLFGSQAIASSLFFEKSASRSFELAKSASSYVPNCALWHYLTAKCLRKKRRYQDFCLIVSNEEETEFLKCYELSPSDHYGICVARMYKESKNWKKSSEICNEIYLKNPNDVRVRLLLALFFITQKDFIKAKDCLDYVGKLLSPEKTPKTYYHYLAKYYEGTNDYPKAKENYLKAAGGTGNFPADMDYLNLIRNTSQSKFDYEIIKHLKSMLNKYEDNQNLVTHILLNLAVIYLFDAKNYKLAADYFLKAIKTNPCDPQLENFQTRIISKKHYNIYELIRKNILTINKNNYGNALKDLKNYCTEYKKRTAKTNVPDSLEIKFAEKLSLEK</sequence>
<dbReference type="AlphaFoldDB" id="A0ABD2W6P3"/>
<organism evidence="1 2">
    <name type="scientific">Trichogramma kaykai</name>
    <dbReference type="NCBI Taxonomy" id="54128"/>
    <lineage>
        <taxon>Eukaryota</taxon>
        <taxon>Metazoa</taxon>
        <taxon>Ecdysozoa</taxon>
        <taxon>Arthropoda</taxon>
        <taxon>Hexapoda</taxon>
        <taxon>Insecta</taxon>
        <taxon>Pterygota</taxon>
        <taxon>Neoptera</taxon>
        <taxon>Endopterygota</taxon>
        <taxon>Hymenoptera</taxon>
        <taxon>Apocrita</taxon>
        <taxon>Proctotrupomorpha</taxon>
        <taxon>Chalcidoidea</taxon>
        <taxon>Trichogrammatidae</taxon>
        <taxon>Trichogramma</taxon>
    </lineage>
</organism>